<dbReference type="EMBL" id="CP163439">
    <property type="protein sequence ID" value="XDQ38131.1"/>
    <property type="molecule type" value="Genomic_DNA"/>
</dbReference>
<reference evidence="3" key="1">
    <citation type="submission" date="2024-07" db="EMBL/GenBank/DDBJ databases">
        <authorList>
            <person name="Yu S.T."/>
        </authorList>
    </citation>
    <scope>NUCLEOTIDE SEQUENCE</scope>
    <source>
        <strain evidence="3">R28</strain>
    </source>
</reference>
<organism evidence="3">
    <name type="scientific">Streptomyces sp. R28</name>
    <dbReference type="NCBI Taxonomy" id="3238628"/>
    <lineage>
        <taxon>Bacteria</taxon>
        <taxon>Bacillati</taxon>
        <taxon>Actinomycetota</taxon>
        <taxon>Actinomycetes</taxon>
        <taxon>Kitasatosporales</taxon>
        <taxon>Streptomycetaceae</taxon>
        <taxon>Streptomyces</taxon>
    </lineage>
</organism>
<evidence type="ECO:0000313" key="3">
    <source>
        <dbReference type="EMBL" id="XDQ38131.1"/>
    </source>
</evidence>
<feature type="compositionally biased region" description="Basic and acidic residues" evidence="1">
    <location>
        <begin position="201"/>
        <end position="231"/>
    </location>
</feature>
<dbReference type="InterPro" id="IPR005509">
    <property type="entry name" value="AfsA_hotdog_dom"/>
</dbReference>
<feature type="region of interest" description="Disordered" evidence="1">
    <location>
        <begin position="200"/>
        <end position="231"/>
    </location>
</feature>
<sequence>MSAGESVAGDVVHVVADRFGGFAGNADVITLGALRRALASAEFAESRGRVPAVLAPGQGIDARQWAELTAQVRRRGLPQGPHLTSGPAEPADPAEVLKLRRPNVLLSEVREDGPLRYAADLVVTDGTEMILDHTAERQHLPGLLLMEACCQMIIAVTRRFLVGHGHEHYAVMQHFDIDFRRFVFPLSAELVLSIDAYGDESAGHDGRGARHDSRGTGHDGRDTGHDGRDAGADCDRMPFEVTIDIVQGAKTCARAHWRYRAFRPATVFAAEARQAAAALTAATSHTLSHVSEVMP</sequence>
<evidence type="ECO:0000259" key="2">
    <source>
        <dbReference type="Pfam" id="PF03756"/>
    </source>
</evidence>
<gene>
    <name evidence="3" type="ORF">AB5J49_34920</name>
</gene>
<dbReference type="RefSeq" id="WP_369172837.1">
    <property type="nucleotide sequence ID" value="NZ_CP163439.1"/>
</dbReference>
<feature type="domain" description="A-factor biosynthesis hotdog" evidence="2">
    <location>
        <begin position="98"/>
        <end position="182"/>
    </location>
</feature>
<accession>A0AB39Q5P4</accession>
<protein>
    <submittedName>
        <fullName evidence="3">AfsA-related hotdog domain-containing protein</fullName>
    </submittedName>
</protein>
<evidence type="ECO:0000256" key="1">
    <source>
        <dbReference type="SAM" id="MobiDB-lite"/>
    </source>
</evidence>
<name>A0AB39Q5P4_9ACTN</name>
<dbReference type="AlphaFoldDB" id="A0AB39Q5P4"/>
<proteinExistence type="predicted"/>
<dbReference type="Pfam" id="PF03756">
    <property type="entry name" value="AfsA"/>
    <property type="match status" value="1"/>
</dbReference>